<dbReference type="AlphaFoldDB" id="A0A8J7Q1V8"/>
<organism evidence="1 2">
    <name type="scientific">Acanthopleuribacter pedis</name>
    <dbReference type="NCBI Taxonomy" id="442870"/>
    <lineage>
        <taxon>Bacteria</taxon>
        <taxon>Pseudomonadati</taxon>
        <taxon>Acidobacteriota</taxon>
        <taxon>Holophagae</taxon>
        <taxon>Acanthopleuribacterales</taxon>
        <taxon>Acanthopleuribacteraceae</taxon>
        <taxon>Acanthopleuribacter</taxon>
    </lineage>
</organism>
<sequence>MANANDTLFNTCGSATATLKDLFDNTPKSFIKSMAETFQTYQRPTGNNAESLQKACESKSQPQASAGHSAAKKQSKTLFDRLLTPDDAPLLTSIIAALEQDFSLNRSSDCLRSLLIGANTVKLIGALERGHYADAERINRMLCSHLDALPKVQAADADAETRPTQTWATTVLKKMNQQEQQAAV</sequence>
<reference evidence="1" key="1">
    <citation type="submission" date="2021-03" db="EMBL/GenBank/DDBJ databases">
        <authorList>
            <person name="Wang G."/>
        </authorList>
    </citation>
    <scope>NUCLEOTIDE SEQUENCE</scope>
    <source>
        <strain evidence="1">KCTC 12899</strain>
    </source>
</reference>
<keyword evidence="2" id="KW-1185">Reference proteome</keyword>
<comment type="caution">
    <text evidence="1">The sequence shown here is derived from an EMBL/GenBank/DDBJ whole genome shotgun (WGS) entry which is preliminary data.</text>
</comment>
<dbReference type="Proteomes" id="UP000664417">
    <property type="component" value="Unassembled WGS sequence"/>
</dbReference>
<dbReference type="EMBL" id="JAFREP010000008">
    <property type="protein sequence ID" value="MBO1318937.1"/>
    <property type="molecule type" value="Genomic_DNA"/>
</dbReference>
<evidence type="ECO:0000313" key="1">
    <source>
        <dbReference type="EMBL" id="MBO1318937.1"/>
    </source>
</evidence>
<protein>
    <submittedName>
        <fullName evidence="1">Uncharacterized protein</fullName>
    </submittedName>
</protein>
<accession>A0A8J7Q1V8</accession>
<dbReference type="RefSeq" id="WP_207858757.1">
    <property type="nucleotide sequence ID" value="NZ_JAFREP010000008.1"/>
</dbReference>
<evidence type="ECO:0000313" key="2">
    <source>
        <dbReference type="Proteomes" id="UP000664417"/>
    </source>
</evidence>
<name>A0A8J7Q1V8_9BACT</name>
<gene>
    <name evidence="1" type="ORF">J3U88_10740</name>
</gene>
<proteinExistence type="predicted"/>